<dbReference type="PROSITE" id="PS50011">
    <property type="entry name" value="PROTEIN_KINASE_DOM"/>
    <property type="match status" value="1"/>
</dbReference>
<name>A0A8H2X8C7_9AGAM</name>
<dbReference type="InterPro" id="IPR011009">
    <property type="entry name" value="Kinase-like_dom_sf"/>
</dbReference>
<feature type="domain" description="Protein kinase" evidence="1">
    <location>
        <begin position="1"/>
        <end position="205"/>
    </location>
</feature>
<evidence type="ECO:0000259" key="1">
    <source>
        <dbReference type="PROSITE" id="PS50011"/>
    </source>
</evidence>
<reference evidence="2" key="1">
    <citation type="submission" date="2021-01" db="EMBL/GenBank/DDBJ databases">
        <authorList>
            <person name="Kaushik A."/>
        </authorList>
    </citation>
    <scope>NUCLEOTIDE SEQUENCE</scope>
    <source>
        <strain evidence="2">AG4-R118</strain>
    </source>
</reference>
<dbReference type="PRINTS" id="PR00109">
    <property type="entry name" value="TYRKINASE"/>
</dbReference>
<proteinExistence type="predicted"/>
<dbReference type="GO" id="GO:0004674">
    <property type="term" value="F:protein serine/threonine kinase activity"/>
    <property type="evidence" value="ECO:0007669"/>
    <property type="project" value="TreeGrafter"/>
</dbReference>
<protein>
    <recommendedName>
        <fullName evidence="1">Protein kinase domain-containing protein</fullName>
    </recommendedName>
</protein>
<dbReference type="InterPro" id="IPR051681">
    <property type="entry name" value="Ser/Thr_Kinases-Pseudokinases"/>
</dbReference>
<dbReference type="Proteomes" id="UP000663888">
    <property type="component" value="Unassembled WGS sequence"/>
</dbReference>
<dbReference type="Gene3D" id="1.10.510.10">
    <property type="entry name" value="Transferase(Phosphotransferase) domain 1"/>
    <property type="match status" value="1"/>
</dbReference>
<dbReference type="Pfam" id="PF07714">
    <property type="entry name" value="PK_Tyr_Ser-Thr"/>
    <property type="match status" value="1"/>
</dbReference>
<gene>
    <name evidence="2" type="ORF">RDB_LOCUS22715</name>
</gene>
<dbReference type="SMART" id="SM00220">
    <property type="entry name" value="S_TKc"/>
    <property type="match status" value="1"/>
</dbReference>
<dbReference type="SUPFAM" id="SSF56112">
    <property type="entry name" value="Protein kinase-like (PK-like)"/>
    <property type="match status" value="1"/>
</dbReference>
<evidence type="ECO:0000313" key="2">
    <source>
        <dbReference type="EMBL" id="CAE6420459.1"/>
    </source>
</evidence>
<dbReference type="EMBL" id="CAJMWX010000567">
    <property type="protein sequence ID" value="CAE6420459.1"/>
    <property type="molecule type" value="Genomic_DNA"/>
</dbReference>
<dbReference type="PANTHER" id="PTHR44329">
    <property type="entry name" value="SERINE/THREONINE-PROTEIN KINASE TNNI3K-RELATED"/>
    <property type="match status" value="1"/>
</dbReference>
<dbReference type="AlphaFoldDB" id="A0A8H2X8C7"/>
<organism evidence="2 3">
    <name type="scientific">Rhizoctonia solani</name>
    <dbReference type="NCBI Taxonomy" id="456999"/>
    <lineage>
        <taxon>Eukaryota</taxon>
        <taxon>Fungi</taxon>
        <taxon>Dikarya</taxon>
        <taxon>Basidiomycota</taxon>
        <taxon>Agaricomycotina</taxon>
        <taxon>Agaricomycetes</taxon>
        <taxon>Cantharellales</taxon>
        <taxon>Ceratobasidiaceae</taxon>
        <taxon>Rhizoctonia</taxon>
    </lineage>
</organism>
<dbReference type="InterPro" id="IPR000719">
    <property type="entry name" value="Prot_kinase_dom"/>
</dbReference>
<dbReference type="InterPro" id="IPR001245">
    <property type="entry name" value="Ser-Thr/Tyr_kinase_cat_dom"/>
</dbReference>
<accession>A0A8H2X8C7</accession>
<sequence>MGVIVFRDQYLGMVSEWMENGNLHEYLRKNPSADRYQLCAHIASGVEYMHSRSTVHGDIKAANVLVSPDGVARLSDFDFSVMSEVCSLQFSESSNTRLGSTRWTAPEMLCEQPQRTRQSDVYALGMTMLEIFTGKVPYPECRHDFVVLKKIENGTVPARPMEALGYDNKGNLMWELLLSCWNKDPRGRPSAEQVCDRLASSDSSA</sequence>
<evidence type="ECO:0000313" key="3">
    <source>
        <dbReference type="Proteomes" id="UP000663888"/>
    </source>
</evidence>
<dbReference type="GO" id="GO:0005524">
    <property type="term" value="F:ATP binding"/>
    <property type="evidence" value="ECO:0007669"/>
    <property type="project" value="InterPro"/>
</dbReference>
<comment type="caution">
    <text evidence="2">The sequence shown here is derived from an EMBL/GenBank/DDBJ whole genome shotgun (WGS) entry which is preliminary data.</text>
</comment>